<dbReference type="GO" id="GO:0004519">
    <property type="term" value="F:endonuclease activity"/>
    <property type="evidence" value="ECO:0007669"/>
    <property type="project" value="UniProtKB-KW"/>
</dbReference>
<dbReference type="Pfam" id="PF13392">
    <property type="entry name" value="HNH_3"/>
    <property type="match status" value="2"/>
</dbReference>
<feature type="domain" description="Nuclease-associated modular DNA-binding 1" evidence="1">
    <location>
        <begin position="114"/>
        <end position="144"/>
    </location>
</feature>
<evidence type="ECO:0000259" key="2">
    <source>
        <dbReference type="Pfam" id="PF13392"/>
    </source>
</evidence>
<dbReference type="Pfam" id="PF07453">
    <property type="entry name" value="NUMOD1"/>
    <property type="match status" value="2"/>
</dbReference>
<dbReference type="InterPro" id="IPR044925">
    <property type="entry name" value="His-Me_finger_sf"/>
</dbReference>
<dbReference type="SMART" id="SM00497">
    <property type="entry name" value="IENR1"/>
    <property type="match status" value="3"/>
</dbReference>
<dbReference type="SUPFAM" id="SSF64496">
    <property type="entry name" value="DNA-binding domain of intron-encoded endonucleases"/>
    <property type="match status" value="1"/>
</dbReference>
<dbReference type="InterPro" id="IPR003615">
    <property type="entry name" value="HNH_nuc"/>
</dbReference>
<protein>
    <submittedName>
        <fullName evidence="3">HNH endonuclease</fullName>
    </submittedName>
</protein>
<dbReference type="Gene3D" id="3.90.75.20">
    <property type="match status" value="2"/>
</dbReference>
<keyword evidence="3" id="KW-0255">Endonuclease</keyword>
<evidence type="ECO:0000259" key="1">
    <source>
        <dbReference type="Pfam" id="PF07453"/>
    </source>
</evidence>
<name>A0A481Z7Z8_9VIRU</name>
<sequence length="397" mass="45894">MEWFDISEKMSLSSYQVTKNGEIKNKHTGLILSLKPNKIGYVRKALTSDNKKIVPLLLHVIIAETFILNPENKPIVDHKNRIRNDNRVENLRWATRKENAMNVPVRPTKTYPEKKVVQFDLKSGKCVKIWHSIRKASETLGISKTAIGQNCAGRSKSSGGYRWKWVEEQNIEGEVWMNYRETQISVSTMGRVKLKHGRVTYGYNKSGQYLKVKIKTRARPVHILIAEVFIDNPLNFPVVNHKNGNKTDNRVENLEWMTHRMNIKHAWEIGLNKGNAKITGKTVIQHDANMKVIKTYISLHEASKKTNFNRRSISRSCHSEKAHKGFYFRFENANIKETNHIQKSPMKVKVSDGNGSVIVYKSANEVSKKFNVSADYIRRLCRYKRTTRSGFSFEYLN</sequence>
<reference evidence="3" key="1">
    <citation type="journal article" date="2019" name="MBio">
        <title>Virus Genomes from Deep Sea Sediments Expand the Ocean Megavirome and Support Independent Origins of Viral Gigantism.</title>
        <authorList>
            <person name="Backstrom D."/>
            <person name="Yutin N."/>
            <person name="Jorgensen S.L."/>
            <person name="Dharamshi J."/>
            <person name="Homa F."/>
            <person name="Zaremba-Niedwiedzka K."/>
            <person name="Spang A."/>
            <person name="Wolf Y.I."/>
            <person name="Koonin E.V."/>
            <person name="Ettema T.J."/>
        </authorList>
    </citation>
    <scope>NUCLEOTIDE SEQUENCE</scope>
</reference>
<dbReference type="Gene3D" id="1.10.10.10">
    <property type="entry name" value="Winged helix-like DNA-binding domain superfamily/Winged helix DNA-binding domain"/>
    <property type="match status" value="3"/>
</dbReference>
<feature type="domain" description="HNH nuclease" evidence="2">
    <location>
        <begin position="238"/>
        <end position="262"/>
    </location>
</feature>
<dbReference type="EMBL" id="MK500567">
    <property type="protein sequence ID" value="QBK92038.1"/>
    <property type="molecule type" value="Genomic_DNA"/>
</dbReference>
<dbReference type="InterPro" id="IPR003647">
    <property type="entry name" value="Intron_nuc_1_rpt"/>
</dbReference>
<organism evidence="3">
    <name type="scientific">Pithovirus LCPAC304</name>
    <dbReference type="NCBI Taxonomy" id="2506594"/>
    <lineage>
        <taxon>Viruses</taxon>
        <taxon>Pithoviruses</taxon>
    </lineage>
</organism>
<gene>
    <name evidence="3" type="ORF">LCPAC304_03850</name>
</gene>
<proteinExistence type="predicted"/>
<feature type="domain" description="Nuclease-associated modular DNA-binding 1" evidence="1">
    <location>
        <begin position="281"/>
        <end position="315"/>
    </location>
</feature>
<dbReference type="SUPFAM" id="SSF54060">
    <property type="entry name" value="His-Me finger endonucleases"/>
    <property type="match status" value="2"/>
</dbReference>
<feature type="domain" description="HNH nuclease" evidence="2">
    <location>
        <begin position="58"/>
        <end position="101"/>
    </location>
</feature>
<dbReference type="InterPro" id="IPR010896">
    <property type="entry name" value="NUMOD1"/>
</dbReference>
<evidence type="ECO:0000313" key="3">
    <source>
        <dbReference type="EMBL" id="QBK92038.1"/>
    </source>
</evidence>
<keyword evidence="3" id="KW-0378">Hydrolase</keyword>
<keyword evidence="3" id="KW-0540">Nuclease</keyword>
<dbReference type="InterPro" id="IPR036388">
    <property type="entry name" value="WH-like_DNA-bd_sf"/>
</dbReference>
<accession>A0A481Z7Z8</accession>